<dbReference type="AlphaFoldDB" id="A0AAN6JFN2"/>
<organism evidence="1 2">
    <name type="scientific">Friedmanniomyces endolithicus</name>
    <dbReference type="NCBI Taxonomy" id="329885"/>
    <lineage>
        <taxon>Eukaryota</taxon>
        <taxon>Fungi</taxon>
        <taxon>Dikarya</taxon>
        <taxon>Ascomycota</taxon>
        <taxon>Pezizomycotina</taxon>
        <taxon>Dothideomycetes</taxon>
        <taxon>Dothideomycetidae</taxon>
        <taxon>Mycosphaerellales</taxon>
        <taxon>Teratosphaeriaceae</taxon>
        <taxon>Friedmanniomyces</taxon>
    </lineage>
</organism>
<evidence type="ECO:0000313" key="2">
    <source>
        <dbReference type="Proteomes" id="UP001168146"/>
    </source>
</evidence>
<dbReference type="EMBL" id="JASUXU010000001">
    <property type="protein sequence ID" value="KAK0328382.1"/>
    <property type="molecule type" value="Genomic_DNA"/>
</dbReference>
<comment type="caution">
    <text evidence="1">The sequence shown here is derived from an EMBL/GenBank/DDBJ whole genome shotgun (WGS) entry which is preliminary data.</text>
</comment>
<protein>
    <recommendedName>
        <fullName evidence="3">F-box domain-containing protein</fullName>
    </recommendedName>
</protein>
<dbReference type="Proteomes" id="UP001168146">
    <property type="component" value="Unassembled WGS sequence"/>
</dbReference>
<name>A0AAN6JFN2_9PEZI</name>
<evidence type="ECO:0008006" key="3">
    <source>
        <dbReference type="Google" id="ProtNLM"/>
    </source>
</evidence>
<accession>A0AAN6JFN2</accession>
<proteinExistence type="predicted"/>
<reference evidence="1" key="1">
    <citation type="submission" date="2021-12" db="EMBL/GenBank/DDBJ databases">
        <title>Black yeast isolated from Biological Soil Crust.</title>
        <authorList>
            <person name="Kurbessoian T."/>
        </authorList>
    </citation>
    <scope>NUCLEOTIDE SEQUENCE</scope>
    <source>
        <strain evidence="1">CCFEE 5208</strain>
    </source>
</reference>
<evidence type="ECO:0000313" key="1">
    <source>
        <dbReference type="EMBL" id="KAK0328382.1"/>
    </source>
</evidence>
<gene>
    <name evidence="1" type="ORF">LTR82_000312</name>
</gene>
<sequence length="327" mass="36504">MAVERVFGIGELRDNILRHLDERTLLLSQSVNRAFASSIAESSEFQRQLFFVAEESSPSASFGEITVNPLIGKLLTNDHPNDHSNNATFEETLEYIRVELSSRFLEPPNADSKTYRLKHTSGSWQRMYLVRPARHMEVIFSCEGSVLGGSSASQSFTTALCRDAPQRPLLSLVASEPVQHLFRAAGILTYVESLATLVRAGLLAPAALADCDAWVPAPKGKEVQRLWKLKALRLLVSATGEGARQAASENSLTKARKYSFLCAVDELEGREGPRYQESDEVVQRIRSEPGLLAIDGRYQRLVRWSFICHAQRCAWEWDLSSFAEGCR</sequence>